<dbReference type="AlphaFoldDB" id="W3VL98"/>
<name>W3VL98_MOEAP</name>
<protein>
    <recommendedName>
        <fullName evidence="5">Phospholipase C</fullName>
    </recommendedName>
</protein>
<proteinExistence type="predicted"/>
<evidence type="ECO:0000256" key="1">
    <source>
        <dbReference type="ARBA" id="ARBA00022801"/>
    </source>
</evidence>
<dbReference type="HOGENOM" id="CLU_008770_3_0_1"/>
<evidence type="ECO:0000313" key="3">
    <source>
        <dbReference type="EMBL" id="ETS61582.1"/>
    </source>
</evidence>
<organism evidence="3 4">
    <name type="scientific">Moesziomyces aphidis</name>
    <name type="common">Pseudozyma aphidis</name>
    <dbReference type="NCBI Taxonomy" id="84754"/>
    <lineage>
        <taxon>Eukaryota</taxon>
        <taxon>Fungi</taxon>
        <taxon>Dikarya</taxon>
        <taxon>Basidiomycota</taxon>
        <taxon>Ustilaginomycotina</taxon>
        <taxon>Ustilaginomycetes</taxon>
        <taxon>Ustilaginales</taxon>
        <taxon>Ustilaginaceae</taxon>
        <taxon>Moesziomyces</taxon>
    </lineage>
</organism>
<evidence type="ECO:0008006" key="5">
    <source>
        <dbReference type="Google" id="ProtNLM"/>
    </source>
</evidence>
<dbReference type="Gene3D" id="3.40.720.10">
    <property type="entry name" value="Alkaline Phosphatase, subunit A"/>
    <property type="match status" value="1"/>
</dbReference>
<dbReference type="EMBL" id="AWNI01000015">
    <property type="protein sequence ID" value="ETS61582.1"/>
    <property type="molecule type" value="Genomic_DNA"/>
</dbReference>
<feature type="compositionally biased region" description="Polar residues" evidence="2">
    <location>
        <begin position="598"/>
        <end position="610"/>
    </location>
</feature>
<keyword evidence="4" id="KW-1185">Reference proteome</keyword>
<dbReference type="OrthoDB" id="5135119at2759"/>
<evidence type="ECO:0000256" key="2">
    <source>
        <dbReference type="SAM" id="MobiDB-lite"/>
    </source>
</evidence>
<sequence>MVFVIRAIPPSLLVGRDGPEKSPRVARCSTFRQWASQRSLYRYCHFLPVVQATAESVQKRDRAPVAAAVEMDLTPPAQLAAAVVSTGTHGQLVNVPSPCTSVQMSFLACCSPLVFIPVPQRPRPRSAGSLAPMVWLKKASWIALLAFVAAELPSWAAAAAKDITQIEHIVLFMQENRAFDHYFGTAAGVRGFGDPNVVISKDTNKPSFYNPVSVATTEKGSPAPPAGVDHLLPWYINHQGGNSNDRWQCSVAGSNGWEQNHAAYDNGNVNKWATKNTPYSLAYYKREDIPLHFAVAEGWTMADNYHESVITSTSPNRISWLAGTMGIDQARNNLGGPAIDNSETPGCETADDGSTYSCYPYKWKTLPEYLEQVGISWQLYQDTDNFDDNPLAWFHQFQQAPNNSALAQKGMAFKGLERFYSDAEQGKLPQVSFIIGPTELSEHPPYGPLDGAWLQKKVVDAVTKGEKYGSTALIISYDETGGWADHVMADFPSISEAPNEWIIDPYNKTLGQQPVGPGFRVPFYVVSPFTRSGGVFSEPAAHESQILFVEQWAKAIGKPFEQESMTAWRRQSLSDLTSMFDFSRSDTSVPELPEVRQATQDRNGQYNGASTCKAKYGGGQPDVPYTQKDDDAWVLEHGFKHVRGIPSEGHFYVFEKANHALAWDAKTGSLSVSTATPDHADATQRFVVHAAGAGPKNDAFYLSPAAQPSQFVAANAKLTTDRSKAAQFVFEDARNGKGYTVSARGAKLPDGFNGSGVSIYSVTY</sequence>
<accession>W3VL98</accession>
<dbReference type="InterPro" id="IPR007312">
    <property type="entry name" value="Phosphoesterase"/>
</dbReference>
<reference evidence="3 4" key="1">
    <citation type="journal article" date="2014" name="Genome Announc.">
        <title>Genome sequence of the basidiomycetous fungus Pseudozyma aphidis DSM70725, an efficient producer of biosurfactant mannosylerythritol lipids.</title>
        <authorList>
            <person name="Lorenz S."/>
            <person name="Guenther M."/>
            <person name="Grumaz C."/>
            <person name="Rupp S."/>
            <person name="Zibek S."/>
            <person name="Sohn K."/>
        </authorList>
    </citation>
    <scope>NUCLEOTIDE SEQUENCE [LARGE SCALE GENOMIC DNA]</scope>
    <source>
        <strain evidence="4">ATCC 32657 / CBS 517.83 / DSM 70725 / JCM 10318 / NBRC 10182 / NRRL Y-7954 / St-0401</strain>
    </source>
</reference>
<dbReference type="PANTHER" id="PTHR31956">
    <property type="entry name" value="NON-SPECIFIC PHOSPHOLIPASE C4-RELATED"/>
    <property type="match status" value="1"/>
</dbReference>
<gene>
    <name evidence="3" type="ORF">PaG_04337</name>
</gene>
<dbReference type="CDD" id="cd16014">
    <property type="entry name" value="PLC"/>
    <property type="match status" value="1"/>
</dbReference>
<dbReference type="InterPro" id="IPR017850">
    <property type="entry name" value="Alkaline_phosphatase_core_sf"/>
</dbReference>
<evidence type="ECO:0000313" key="4">
    <source>
        <dbReference type="Proteomes" id="UP000019462"/>
    </source>
</evidence>
<dbReference type="GO" id="GO:0042578">
    <property type="term" value="F:phosphoric ester hydrolase activity"/>
    <property type="evidence" value="ECO:0007669"/>
    <property type="project" value="UniProtKB-ARBA"/>
</dbReference>
<dbReference type="Pfam" id="PF04185">
    <property type="entry name" value="Phosphoesterase"/>
    <property type="match status" value="1"/>
</dbReference>
<comment type="caution">
    <text evidence="3">The sequence shown here is derived from an EMBL/GenBank/DDBJ whole genome shotgun (WGS) entry which is preliminary data.</text>
</comment>
<feature type="region of interest" description="Disordered" evidence="2">
    <location>
        <begin position="598"/>
        <end position="623"/>
    </location>
</feature>
<dbReference type="Proteomes" id="UP000019462">
    <property type="component" value="Unassembled WGS sequence"/>
</dbReference>
<keyword evidence="1" id="KW-0378">Hydrolase</keyword>
<dbReference type="PANTHER" id="PTHR31956:SF1">
    <property type="entry name" value="NON-SPECIFIC PHOSPHOLIPASE C1"/>
    <property type="match status" value="1"/>
</dbReference>